<evidence type="ECO:0000256" key="5">
    <source>
        <dbReference type="HAMAP-Rule" id="MF_00006"/>
    </source>
</evidence>
<keyword evidence="4 5" id="KW-0055">Arginine biosynthesis</keyword>
<comment type="caution">
    <text evidence="8">The sequence shown here is derived from an EMBL/GenBank/DDBJ whole genome shotgun (WGS) entry which is preliminary data.</text>
</comment>
<dbReference type="Proteomes" id="UP001175147">
    <property type="component" value="Unassembled WGS sequence"/>
</dbReference>
<keyword evidence="5" id="KW-0028">Amino-acid biosynthesis</keyword>
<comment type="subcellular location">
    <subcellularLocation>
        <location evidence="5">Cytoplasm</location>
    </subcellularLocation>
</comment>
<dbReference type="InterPro" id="IPR008948">
    <property type="entry name" value="L-Aspartase-like"/>
</dbReference>
<feature type="domain" description="Fumarate lyase N-terminal" evidence="6">
    <location>
        <begin position="8"/>
        <end position="302"/>
    </location>
</feature>
<evidence type="ECO:0000313" key="8">
    <source>
        <dbReference type="EMBL" id="MDO7019438.1"/>
    </source>
</evidence>
<dbReference type="HAMAP" id="MF_00006">
    <property type="entry name" value="Arg_succ_lyase"/>
    <property type="match status" value="1"/>
</dbReference>
<dbReference type="NCBIfam" id="TIGR00838">
    <property type="entry name" value="argH"/>
    <property type="match status" value="1"/>
</dbReference>
<evidence type="ECO:0000259" key="6">
    <source>
        <dbReference type="Pfam" id="PF00206"/>
    </source>
</evidence>
<dbReference type="InterPro" id="IPR022761">
    <property type="entry name" value="Fumarate_lyase_N"/>
</dbReference>
<dbReference type="Pfam" id="PF14698">
    <property type="entry name" value="ASL_C2"/>
    <property type="match status" value="1"/>
</dbReference>
<dbReference type="Gene3D" id="1.10.40.30">
    <property type="entry name" value="Fumarase/aspartase (C-terminal domain)"/>
    <property type="match status" value="1"/>
</dbReference>
<dbReference type="PRINTS" id="PR00145">
    <property type="entry name" value="ARGSUCLYASE"/>
</dbReference>
<dbReference type="EC" id="4.3.2.1" evidence="3 5"/>
<gene>
    <name evidence="5 8" type="primary">argH</name>
    <name evidence="8" type="ORF">Q5M86_01470</name>
</gene>
<protein>
    <recommendedName>
        <fullName evidence="3 5">Argininosuccinate lyase</fullName>
        <shortName evidence="5">ASAL</shortName>
        <ecNumber evidence="3 5">4.3.2.1</ecNumber>
    </recommendedName>
    <alternativeName>
        <fullName evidence="5">Arginosuccinase</fullName>
    </alternativeName>
</protein>
<dbReference type="Gene3D" id="1.20.200.10">
    <property type="entry name" value="Fumarase/aspartase (Central domain)"/>
    <property type="match status" value="1"/>
</dbReference>
<evidence type="ECO:0000256" key="2">
    <source>
        <dbReference type="ARBA" id="ARBA00004941"/>
    </source>
</evidence>
<dbReference type="SUPFAM" id="SSF48557">
    <property type="entry name" value="L-aspartase-like"/>
    <property type="match status" value="1"/>
</dbReference>
<dbReference type="InterPro" id="IPR024083">
    <property type="entry name" value="Fumarase/histidase_N"/>
</dbReference>
<sequence>MKEKLWGGRFSKALNKEANDFNSSLSFDCKMYKEDILGSIAHAKMLGECSIIPLDESVTIINGLKQILEEIENNKLQFDFELEDIHTQIEKWLIEKVGEVGKKVHTGRSRNDQVALDLRMYLKNETENIKSLILNLISVLISIQKENTKTYMSGYTHLQRAQVITFAHYLGAYVEMFKRDFERLNDTYKRIDIMPLGAGALACSTYNIDNKKTAETLNFKNVMLNSLDAVSDRDFVIETEADLSIIMMHLSRFSEELILYSTSEFKFIEFDDEFTTGSSLMPQKKNPDILELIRGKTGRVYGNLFSILTVMKSLPLAYNKDMQEDKEGIFDSLKNVENCLSILPNVLKTMKINKENMLNSVNEGFLNATEVADYLVRKGIPFRDAHGISGRLVVYCINNNKNLSSLNIEEYKKECSLFEDDIHSFITPEAQIANKTMLGSPNENAVMEVIKINENWLDNKKMS</sequence>
<comment type="similarity">
    <text evidence="5">Belongs to the lyase 1 family. Argininosuccinate lyase subfamily.</text>
</comment>
<evidence type="ECO:0000259" key="7">
    <source>
        <dbReference type="Pfam" id="PF14698"/>
    </source>
</evidence>
<accession>A0ABT8YUK4</accession>
<name>A0ABT8YUK4_9SPIR</name>
<evidence type="ECO:0000313" key="9">
    <source>
        <dbReference type="Proteomes" id="UP001175147"/>
    </source>
</evidence>
<dbReference type="InterPro" id="IPR000362">
    <property type="entry name" value="Fumarate_lyase_fam"/>
</dbReference>
<dbReference type="Gene3D" id="1.10.275.10">
    <property type="entry name" value="Fumarase/aspartase (N-terminal domain)"/>
    <property type="match status" value="1"/>
</dbReference>
<dbReference type="Pfam" id="PF00206">
    <property type="entry name" value="Lyase_1"/>
    <property type="match status" value="1"/>
</dbReference>
<dbReference type="InterPro" id="IPR020557">
    <property type="entry name" value="Fumarate_lyase_CS"/>
</dbReference>
<feature type="domain" description="Argininosuccinate lyase C-terminal" evidence="7">
    <location>
        <begin position="365"/>
        <end position="432"/>
    </location>
</feature>
<dbReference type="InterPro" id="IPR029419">
    <property type="entry name" value="Arg_succ_lyase_C"/>
</dbReference>
<evidence type="ECO:0000256" key="1">
    <source>
        <dbReference type="ARBA" id="ARBA00000985"/>
    </source>
</evidence>
<dbReference type="EMBL" id="JAUPBM010000009">
    <property type="protein sequence ID" value="MDO7019438.1"/>
    <property type="molecule type" value="Genomic_DNA"/>
</dbReference>
<dbReference type="GO" id="GO:0004056">
    <property type="term" value="F:argininosuccinate lyase activity"/>
    <property type="evidence" value="ECO:0007669"/>
    <property type="project" value="UniProtKB-EC"/>
</dbReference>
<reference evidence="8" key="1">
    <citation type="submission" date="2023-07" db="EMBL/GenBank/DDBJ databases">
        <title>Mucosal microbiota of week-old chicken and adult hens.</title>
        <authorList>
            <person name="Volf J."/>
            <person name="Karasova D."/>
            <person name="Crhanova M."/>
            <person name="Faldynova M."/>
            <person name="Prikrylova H."/>
            <person name="Zeman M."/>
            <person name="Babak V."/>
            <person name="Rajova J."/>
            <person name="Rychlik I."/>
        </authorList>
    </citation>
    <scope>NUCLEOTIDE SEQUENCE</scope>
    <source>
        <strain evidence="8">ET902</strain>
    </source>
</reference>
<dbReference type="PANTHER" id="PTHR43814">
    <property type="entry name" value="ARGININOSUCCINATE LYASE"/>
    <property type="match status" value="1"/>
</dbReference>
<dbReference type="RefSeq" id="WP_304384072.1">
    <property type="nucleotide sequence ID" value="NZ_JAUPBL010000001.1"/>
</dbReference>
<comment type="pathway">
    <text evidence="2 5">Amino-acid biosynthesis; L-arginine biosynthesis; L-arginine from L-ornithine and carbamoyl phosphate: step 3/3.</text>
</comment>
<dbReference type="PRINTS" id="PR00149">
    <property type="entry name" value="FUMRATELYASE"/>
</dbReference>
<keyword evidence="5 8" id="KW-0456">Lyase</keyword>
<proteinExistence type="inferred from homology"/>
<dbReference type="PANTHER" id="PTHR43814:SF1">
    <property type="entry name" value="ARGININOSUCCINATE LYASE"/>
    <property type="match status" value="1"/>
</dbReference>
<comment type="catalytic activity">
    <reaction evidence="1 5">
        <text>2-(N(omega)-L-arginino)succinate = fumarate + L-arginine</text>
        <dbReference type="Rhea" id="RHEA:24020"/>
        <dbReference type="ChEBI" id="CHEBI:29806"/>
        <dbReference type="ChEBI" id="CHEBI:32682"/>
        <dbReference type="ChEBI" id="CHEBI:57472"/>
        <dbReference type="EC" id="4.3.2.1"/>
    </reaction>
</comment>
<evidence type="ECO:0000256" key="3">
    <source>
        <dbReference type="ARBA" id="ARBA00012338"/>
    </source>
</evidence>
<dbReference type="InterPro" id="IPR009049">
    <property type="entry name" value="Argininosuccinate_lyase"/>
</dbReference>
<dbReference type="CDD" id="cd01359">
    <property type="entry name" value="Argininosuccinate_lyase"/>
    <property type="match status" value="1"/>
</dbReference>
<keyword evidence="5" id="KW-0963">Cytoplasm</keyword>
<organism evidence="8 9">
    <name type="scientific">Brachyspira innocens</name>
    <dbReference type="NCBI Taxonomy" id="13264"/>
    <lineage>
        <taxon>Bacteria</taxon>
        <taxon>Pseudomonadati</taxon>
        <taxon>Spirochaetota</taxon>
        <taxon>Spirochaetia</taxon>
        <taxon>Brachyspirales</taxon>
        <taxon>Brachyspiraceae</taxon>
        <taxon>Brachyspira</taxon>
    </lineage>
</organism>
<dbReference type="PROSITE" id="PS00163">
    <property type="entry name" value="FUMARATE_LYASES"/>
    <property type="match status" value="1"/>
</dbReference>
<evidence type="ECO:0000256" key="4">
    <source>
        <dbReference type="ARBA" id="ARBA00022571"/>
    </source>
</evidence>
<keyword evidence="9" id="KW-1185">Reference proteome</keyword>